<evidence type="ECO:0000313" key="1">
    <source>
        <dbReference type="EMBL" id="GIY94677.1"/>
    </source>
</evidence>
<gene>
    <name evidence="1" type="ORF">CEXT_512601</name>
</gene>
<dbReference type="EMBL" id="BPLR01017812">
    <property type="protein sequence ID" value="GIY94677.1"/>
    <property type="molecule type" value="Genomic_DNA"/>
</dbReference>
<accession>A0AAV4XHQ9</accession>
<protein>
    <submittedName>
        <fullName evidence="1">Uncharacterized protein</fullName>
    </submittedName>
</protein>
<dbReference type="AlphaFoldDB" id="A0AAV4XHQ9"/>
<sequence>MSTTVVGQHWFAISLQCANNPSFSEMGSSFSPDPLNRMAEHFSPLNETSIDDSVWQESEEAVTDKRRTRSLGVGNKRHATTNLLRFVP</sequence>
<organism evidence="1 2">
    <name type="scientific">Caerostris extrusa</name>
    <name type="common">Bark spider</name>
    <name type="synonym">Caerostris bankana</name>
    <dbReference type="NCBI Taxonomy" id="172846"/>
    <lineage>
        <taxon>Eukaryota</taxon>
        <taxon>Metazoa</taxon>
        <taxon>Ecdysozoa</taxon>
        <taxon>Arthropoda</taxon>
        <taxon>Chelicerata</taxon>
        <taxon>Arachnida</taxon>
        <taxon>Araneae</taxon>
        <taxon>Araneomorphae</taxon>
        <taxon>Entelegynae</taxon>
        <taxon>Araneoidea</taxon>
        <taxon>Araneidae</taxon>
        <taxon>Caerostris</taxon>
    </lineage>
</organism>
<dbReference type="Proteomes" id="UP001054945">
    <property type="component" value="Unassembled WGS sequence"/>
</dbReference>
<comment type="caution">
    <text evidence="1">The sequence shown here is derived from an EMBL/GenBank/DDBJ whole genome shotgun (WGS) entry which is preliminary data.</text>
</comment>
<reference evidence="1 2" key="1">
    <citation type="submission" date="2021-06" db="EMBL/GenBank/DDBJ databases">
        <title>Caerostris extrusa draft genome.</title>
        <authorList>
            <person name="Kono N."/>
            <person name="Arakawa K."/>
        </authorList>
    </citation>
    <scope>NUCLEOTIDE SEQUENCE [LARGE SCALE GENOMIC DNA]</scope>
</reference>
<proteinExistence type="predicted"/>
<name>A0AAV4XHQ9_CAEEX</name>
<keyword evidence="2" id="KW-1185">Reference proteome</keyword>
<evidence type="ECO:0000313" key="2">
    <source>
        <dbReference type="Proteomes" id="UP001054945"/>
    </source>
</evidence>